<dbReference type="EMBL" id="LAZR01023929">
    <property type="protein sequence ID" value="KKL76833.1"/>
    <property type="molecule type" value="Genomic_DNA"/>
</dbReference>
<accession>A0A0F9ERV1</accession>
<gene>
    <name evidence="1" type="ORF">LCGC14_2040950</name>
</gene>
<sequence length="94" mass="10585">MATRLTSDLPMDASILYKNAVSEFLLGDEKIAVEKPEASTESLVELTVEEMLSLFDQIMSWKSALAQETLALWDSDRMEFVRRMEANLGLGVEK</sequence>
<proteinExistence type="predicted"/>
<name>A0A0F9ERV1_9ZZZZ</name>
<organism evidence="1">
    <name type="scientific">marine sediment metagenome</name>
    <dbReference type="NCBI Taxonomy" id="412755"/>
    <lineage>
        <taxon>unclassified sequences</taxon>
        <taxon>metagenomes</taxon>
        <taxon>ecological metagenomes</taxon>
    </lineage>
</organism>
<comment type="caution">
    <text evidence="1">The sequence shown here is derived from an EMBL/GenBank/DDBJ whole genome shotgun (WGS) entry which is preliminary data.</text>
</comment>
<evidence type="ECO:0000313" key="1">
    <source>
        <dbReference type="EMBL" id="KKL76833.1"/>
    </source>
</evidence>
<dbReference type="AlphaFoldDB" id="A0A0F9ERV1"/>
<reference evidence="1" key="1">
    <citation type="journal article" date="2015" name="Nature">
        <title>Complex archaea that bridge the gap between prokaryotes and eukaryotes.</title>
        <authorList>
            <person name="Spang A."/>
            <person name="Saw J.H."/>
            <person name="Jorgensen S.L."/>
            <person name="Zaremba-Niedzwiedzka K."/>
            <person name="Martijn J."/>
            <person name="Lind A.E."/>
            <person name="van Eijk R."/>
            <person name="Schleper C."/>
            <person name="Guy L."/>
            <person name="Ettema T.J."/>
        </authorList>
    </citation>
    <scope>NUCLEOTIDE SEQUENCE</scope>
</reference>
<protein>
    <submittedName>
        <fullName evidence="1">Uncharacterized protein</fullName>
    </submittedName>
</protein>